<dbReference type="PANTHER" id="PTHR11525">
    <property type="entry name" value="FARNESYL-PYROPHOSPHATE SYNTHETASE"/>
    <property type="match status" value="1"/>
</dbReference>
<evidence type="ECO:0000256" key="12">
    <source>
        <dbReference type="SAM" id="Phobius"/>
    </source>
</evidence>
<comment type="similarity">
    <text evidence="11">Belongs to the FPP/GGPP synthase family.</text>
</comment>
<gene>
    <name evidence="13" type="ORF">DFP72DRAFT_1173997</name>
</gene>
<evidence type="ECO:0000256" key="3">
    <source>
        <dbReference type="ARBA" id="ARBA00012833"/>
    </source>
</evidence>
<comment type="caution">
    <text evidence="13">The sequence shown here is derived from an EMBL/GenBank/DDBJ whole genome shotgun (WGS) entry which is preliminary data.</text>
</comment>
<accession>A0A8H6LYH6</accession>
<dbReference type="InterPro" id="IPR039702">
    <property type="entry name" value="FPS1-like"/>
</dbReference>
<dbReference type="GO" id="GO:0004161">
    <property type="term" value="F:dimethylallyltranstransferase activity"/>
    <property type="evidence" value="ECO:0007669"/>
    <property type="project" value="UniProtKB-EC"/>
</dbReference>
<dbReference type="PROSITE" id="PS00444">
    <property type="entry name" value="POLYPRENYL_SYNTHASE_2"/>
    <property type="match status" value="1"/>
</dbReference>
<keyword evidence="14" id="KW-1185">Reference proteome</keyword>
<dbReference type="PROSITE" id="PS00723">
    <property type="entry name" value="POLYPRENYL_SYNTHASE_1"/>
    <property type="match status" value="1"/>
</dbReference>
<evidence type="ECO:0000256" key="6">
    <source>
        <dbReference type="ARBA" id="ARBA00022842"/>
    </source>
</evidence>
<dbReference type="SUPFAM" id="SSF48576">
    <property type="entry name" value="Terpenoid synthases"/>
    <property type="match status" value="2"/>
</dbReference>
<evidence type="ECO:0000256" key="7">
    <source>
        <dbReference type="ARBA" id="ARBA00032380"/>
    </source>
</evidence>
<keyword evidence="4 11" id="KW-0808">Transferase</keyword>
<dbReference type="InterPro" id="IPR033749">
    <property type="entry name" value="Polyprenyl_synt_CS"/>
</dbReference>
<evidence type="ECO:0000313" key="14">
    <source>
        <dbReference type="Proteomes" id="UP000521943"/>
    </source>
</evidence>
<evidence type="ECO:0000256" key="5">
    <source>
        <dbReference type="ARBA" id="ARBA00022723"/>
    </source>
</evidence>
<dbReference type="GO" id="GO:0004337">
    <property type="term" value="F:(2E,6E)-farnesyl diphosphate synthase activity"/>
    <property type="evidence" value="ECO:0007669"/>
    <property type="project" value="UniProtKB-EC"/>
</dbReference>
<dbReference type="OrthoDB" id="10257492at2759"/>
<keyword evidence="12" id="KW-0472">Membrane</keyword>
<evidence type="ECO:0000313" key="13">
    <source>
        <dbReference type="EMBL" id="KAF6748773.1"/>
    </source>
</evidence>
<evidence type="ECO:0000256" key="10">
    <source>
        <dbReference type="ARBA" id="ARBA00032873"/>
    </source>
</evidence>
<dbReference type="CDD" id="cd00685">
    <property type="entry name" value="Trans_IPPS_HT"/>
    <property type="match status" value="1"/>
</dbReference>
<dbReference type="AlphaFoldDB" id="A0A8H6LYH6"/>
<evidence type="ECO:0000256" key="4">
    <source>
        <dbReference type="ARBA" id="ARBA00022679"/>
    </source>
</evidence>
<keyword evidence="12" id="KW-0812">Transmembrane</keyword>
<dbReference type="GO" id="GO:0045337">
    <property type="term" value="P:farnesyl diphosphate biosynthetic process"/>
    <property type="evidence" value="ECO:0007669"/>
    <property type="project" value="TreeGrafter"/>
</dbReference>
<dbReference type="EMBL" id="JACGCI010000068">
    <property type="protein sequence ID" value="KAF6748773.1"/>
    <property type="molecule type" value="Genomic_DNA"/>
</dbReference>
<evidence type="ECO:0000256" key="1">
    <source>
        <dbReference type="ARBA" id="ARBA00001946"/>
    </source>
</evidence>
<evidence type="ECO:0000256" key="8">
    <source>
        <dbReference type="ARBA" id="ARBA00032424"/>
    </source>
</evidence>
<name>A0A8H6LYH6_9AGAR</name>
<reference evidence="13 14" key="1">
    <citation type="submission" date="2020-07" db="EMBL/GenBank/DDBJ databases">
        <title>Comparative genomics of pyrophilous fungi reveals a link between fire events and developmental genes.</title>
        <authorList>
            <consortium name="DOE Joint Genome Institute"/>
            <person name="Steindorff A.S."/>
            <person name="Carver A."/>
            <person name="Calhoun S."/>
            <person name="Stillman K."/>
            <person name="Liu H."/>
            <person name="Lipzen A."/>
            <person name="Pangilinan J."/>
            <person name="Labutti K."/>
            <person name="Bruns T.D."/>
            <person name="Grigoriev I.V."/>
        </authorList>
    </citation>
    <scope>NUCLEOTIDE SEQUENCE [LARGE SCALE GENOMIC DNA]</scope>
    <source>
        <strain evidence="13 14">CBS 144469</strain>
    </source>
</reference>
<dbReference type="EC" id="2.5.1.1" evidence="3"/>
<dbReference type="EC" id="2.5.1.10" evidence="2"/>
<feature type="transmembrane region" description="Helical" evidence="12">
    <location>
        <begin position="195"/>
        <end position="214"/>
    </location>
</feature>
<evidence type="ECO:0000256" key="2">
    <source>
        <dbReference type="ARBA" id="ARBA00012439"/>
    </source>
</evidence>
<dbReference type="InterPro" id="IPR000092">
    <property type="entry name" value="Polyprenyl_synt"/>
</dbReference>
<dbReference type="Gene3D" id="1.10.600.10">
    <property type="entry name" value="Farnesyl Diphosphate Synthase"/>
    <property type="match status" value="1"/>
</dbReference>
<evidence type="ECO:0000256" key="11">
    <source>
        <dbReference type="RuleBase" id="RU004466"/>
    </source>
</evidence>
<dbReference type="Proteomes" id="UP000521943">
    <property type="component" value="Unassembled WGS sequence"/>
</dbReference>
<dbReference type="GO" id="GO:0046872">
    <property type="term" value="F:metal ion binding"/>
    <property type="evidence" value="ECO:0007669"/>
    <property type="project" value="UniProtKB-KW"/>
</dbReference>
<keyword evidence="12" id="KW-1133">Transmembrane helix</keyword>
<organism evidence="13 14">
    <name type="scientific">Ephemerocybe angulata</name>
    <dbReference type="NCBI Taxonomy" id="980116"/>
    <lineage>
        <taxon>Eukaryota</taxon>
        <taxon>Fungi</taxon>
        <taxon>Dikarya</taxon>
        <taxon>Basidiomycota</taxon>
        <taxon>Agaricomycotina</taxon>
        <taxon>Agaricomycetes</taxon>
        <taxon>Agaricomycetidae</taxon>
        <taxon>Agaricales</taxon>
        <taxon>Agaricineae</taxon>
        <taxon>Psathyrellaceae</taxon>
        <taxon>Ephemerocybe</taxon>
    </lineage>
</organism>
<sequence>MTDKAARRAKFEQAFQTIQDELIDYIRGEGMPEEAVEWYKANLEYNVPGGKLNRGMSVVDTAEIIKGSALTEAEYFRAAVLGWCIELLQAFFLVADDMMDTSITRRGQPCWYRLPKIGMIAINDSFMLESAIYHLLKKHFRKEPYYADLLDIFHDTTYKTEFGQLVDLITAPEDHVDLSKFSLERHRLIVIYKTAFYSFYLPVACAMLMSGIPYPENAPSFSLSGTSLAPAEISGGTSDAPTATSSAPSDPYSTALSILIPLGEYFQVQDDFLDFSATPEVLGKIGTDIVDNKCSWVVNTALLLTSPDKTSNPFNTSTSAERLREIREILEANYGKKEKDAQGVNQHESKVKEIYEELGVRKVYEAYEERVVGVLKERIAAVEDREGGLKKEVFTSF</sequence>
<dbReference type="InterPro" id="IPR008949">
    <property type="entry name" value="Isoprenoid_synthase_dom_sf"/>
</dbReference>
<dbReference type="Pfam" id="PF00348">
    <property type="entry name" value="polyprenyl_synt"/>
    <property type="match status" value="2"/>
</dbReference>
<protein>
    <recommendedName>
        <fullName evidence="10">(2E,6E)-farnesyl diphosphate synthase</fullName>
        <ecNumber evidence="3">2.5.1.1</ecNumber>
        <ecNumber evidence="2">2.5.1.10</ecNumber>
    </recommendedName>
    <alternativeName>
        <fullName evidence="9">Dimethylallyltranstransferase</fullName>
    </alternativeName>
    <alternativeName>
        <fullName evidence="8">Farnesyl diphosphate synthase</fullName>
    </alternativeName>
    <alternativeName>
        <fullName evidence="7">Geranyltranstransferase</fullName>
    </alternativeName>
</protein>
<evidence type="ECO:0000256" key="9">
    <source>
        <dbReference type="ARBA" id="ARBA00032448"/>
    </source>
</evidence>
<comment type="cofactor">
    <cofactor evidence="1">
        <name>Mg(2+)</name>
        <dbReference type="ChEBI" id="CHEBI:18420"/>
    </cofactor>
</comment>
<proteinExistence type="inferred from homology"/>
<dbReference type="GO" id="GO:0005737">
    <property type="term" value="C:cytoplasm"/>
    <property type="evidence" value="ECO:0007669"/>
    <property type="project" value="TreeGrafter"/>
</dbReference>
<keyword evidence="5" id="KW-0479">Metal-binding</keyword>
<keyword evidence="6" id="KW-0460">Magnesium</keyword>
<dbReference type="PANTHER" id="PTHR11525:SF0">
    <property type="entry name" value="FARNESYL PYROPHOSPHATE SYNTHASE"/>
    <property type="match status" value="1"/>
</dbReference>